<dbReference type="InterPro" id="IPR005493">
    <property type="entry name" value="RraA/RraA-like"/>
</dbReference>
<evidence type="ECO:0000256" key="2">
    <source>
        <dbReference type="ARBA" id="ARBA00001968"/>
    </source>
</evidence>
<dbReference type="RefSeq" id="WP_209808963.1">
    <property type="nucleotide sequence ID" value="NZ_JAGGKT010000002.1"/>
</dbReference>
<name>A0ABS4GKQ6_9BACL</name>
<evidence type="ECO:0000256" key="4">
    <source>
        <dbReference type="ARBA" id="ARBA00011233"/>
    </source>
</evidence>
<evidence type="ECO:0000256" key="12">
    <source>
        <dbReference type="ARBA" id="ARBA00047973"/>
    </source>
</evidence>
<evidence type="ECO:0000256" key="6">
    <source>
        <dbReference type="ARBA" id="ARBA00012947"/>
    </source>
</evidence>
<dbReference type="Gene3D" id="3.50.30.40">
    <property type="entry name" value="Ribonuclease E inhibitor RraA/RraA-like"/>
    <property type="match status" value="1"/>
</dbReference>
<sequence length="208" mass="22420">MNIIDQLKEIPTTCVSDALNGQNSLDSTIKPLDEQLKVVGRAVTVKISPGDNLLVLKAMREANPGDVLVIDAKSYMDSASCGDFNLKLAQKLGLAGVVIDGVVRDVLAMKEMNYPVFARGVCTAASKKYGAGEINVPISCGATVIQPGDIIHGDADGVVVIPRGLEEDVLKKAQEKLKQDMEREERILTSRESAQQYIDRLLAANRKA</sequence>
<protein>
    <recommendedName>
        <fullName evidence="7">Putative 4-hydroxy-4-methyl-2-oxoglutarate aldolase</fullName>
        <ecNumber evidence="6">4.1.1.112</ecNumber>
        <ecNumber evidence="5">4.1.3.17</ecNumber>
    </recommendedName>
    <alternativeName>
        <fullName evidence="11">Oxaloacetate decarboxylase</fullName>
    </alternativeName>
    <alternativeName>
        <fullName evidence="9">Regulator of ribonuclease activity homolog</fullName>
    </alternativeName>
    <alternativeName>
        <fullName evidence="10">RraA-like protein</fullName>
    </alternativeName>
</protein>
<evidence type="ECO:0000256" key="11">
    <source>
        <dbReference type="ARBA" id="ARBA00032305"/>
    </source>
</evidence>
<keyword evidence="14" id="KW-1185">Reference proteome</keyword>
<dbReference type="Pfam" id="PF03737">
    <property type="entry name" value="RraA-like"/>
    <property type="match status" value="1"/>
</dbReference>
<evidence type="ECO:0000313" key="13">
    <source>
        <dbReference type="EMBL" id="MBP1930845.1"/>
    </source>
</evidence>
<dbReference type="Proteomes" id="UP001519343">
    <property type="component" value="Unassembled WGS sequence"/>
</dbReference>
<comment type="catalytic activity">
    <reaction evidence="1">
        <text>4-hydroxy-4-methyl-2-oxoglutarate = 2 pyruvate</text>
        <dbReference type="Rhea" id="RHEA:22748"/>
        <dbReference type="ChEBI" id="CHEBI:15361"/>
        <dbReference type="ChEBI" id="CHEBI:58276"/>
        <dbReference type="EC" id="4.1.3.17"/>
    </reaction>
</comment>
<comment type="function">
    <text evidence="8">Catalyzes the aldol cleavage of 4-hydroxy-4-methyl-2-oxoglutarate (HMG) into 2 molecules of pyruvate. Also contains a secondary oxaloacetate (OAA) decarboxylase activity due to the common pyruvate enolate transition state formed following C-C bond cleavage in the retro-aldol and decarboxylation reactions.</text>
</comment>
<dbReference type="EC" id="4.1.1.112" evidence="6"/>
<dbReference type="PANTHER" id="PTHR33254:SF4">
    <property type="entry name" value="4-HYDROXY-4-METHYL-2-OXOGLUTARATE ALDOLASE 3-RELATED"/>
    <property type="match status" value="1"/>
</dbReference>
<dbReference type="EC" id="4.1.3.17" evidence="5"/>
<gene>
    <name evidence="13" type="ORF">J2Z37_000842</name>
</gene>
<accession>A0ABS4GKQ6</accession>
<evidence type="ECO:0000256" key="7">
    <source>
        <dbReference type="ARBA" id="ARBA00016549"/>
    </source>
</evidence>
<evidence type="ECO:0000256" key="10">
    <source>
        <dbReference type="ARBA" id="ARBA00030169"/>
    </source>
</evidence>
<comment type="subunit">
    <text evidence="4">Homotrimer.</text>
</comment>
<dbReference type="InterPro" id="IPR036704">
    <property type="entry name" value="RraA/RraA-like_sf"/>
</dbReference>
<evidence type="ECO:0000256" key="9">
    <source>
        <dbReference type="ARBA" id="ARBA00029596"/>
    </source>
</evidence>
<comment type="catalytic activity">
    <reaction evidence="12">
        <text>oxaloacetate + H(+) = pyruvate + CO2</text>
        <dbReference type="Rhea" id="RHEA:15641"/>
        <dbReference type="ChEBI" id="CHEBI:15361"/>
        <dbReference type="ChEBI" id="CHEBI:15378"/>
        <dbReference type="ChEBI" id="CHEBI:16452"/>
        <dbReference type="ChEBI" id="CHEBI:16526"/>
        <dbReference type="EC" id="4.1.1.112"/>
    </reaction>
</comment>
<dbReference type="SUPFAM" id="SSF89562">
    <property type="entry name" value="RraA-like"/>
    <property type="match status" value="1"/>
</dbReference>
<dbReference type="CDD" id="cd16841">
    <property type="entry name" value="RraA_family"/>
    <property type="match status" value="1"/>
</dbReference>
<comment type="caution">
    <text evidence="13">The sequence shown here is derived from an EMBL/GenBank/DDBJ whole genome shotgun (WGS) entry which is preliminary data.</text>
</comment>
<dbReference type="PANTHER" id="PTHR33254">
    <property type="entry name" value="4-HYDROXY-4-METHYL-2-OXOGLUTARATE ALDOLASE 3-RELATED"/>
    <property type="match status" value="1"/>
</dbReference>
<evidence type="ECO:0000313" key="14">
    <source>
        <dbReference type="Proteomes" id="UP001519343"/>
    </source>
</evidence>
<dbReference type="EMBL" id="JAGGKT010000002">
    <property type="protein sequence ID" value="MBP1930845.1"/>
    <property type="molecule type" value="Genomic_DNA"/>
</dbReference>
<evidence type="ECO:0000256" key="5">
    <source>
        <dbReference type="ARBA" id="ARBA00012213"/>
    </source>
</evidence>
<reference evidence="13 14" key="1">
    <citation type="submission" date="2021-03" db="EMBL/GenBank/DDBJ databases">
        <title>Genomic Encyclopedia of Type Strains, Phase IV (KMG-IV): sequencing the most valuable type-strain genomes for metagenomic binning, comparative biology and taxonomic classification.</title>
        <authorList>
            <person name="Goeker M."/>
        </authorList>
    </citation>
    <scope>NUCLEOTIDE SEQUENCE [LARGE SCALE GENOMIC DNA]</scope>
    <source>
        <strain evidence="13 14">DSM 24738</strain>
    </source>
</reference>
<comment type="similarity">
    <text evidence="3">Belongs to the class II aldolase/RraA-like family.</text>
</comment>
<evidence type="ECO:0000256" key="8">
    <source>
        <dbReference type="ARBA" id="ARBA00025046"/>
    </source>
</evidence>
<evidence type="ECO:0000256" key="1">
    <source>
        <dbReference type="ARBA" id="ARBA00001342"/>
    </source>
</evidence>
<evidence type="ECO:0000256" key="3">
    <source>
        <dbReference type="ARBA" id="ARBA00008621"/>
    </source>
</evidence>
<comment type="cofactor">
    <cofactor evidence="2">
        <name>a divalent metal cation</name>
        <dbReference type="ChEBI" id="CHEBI:60240"/>
    </cofactor>
</comment>
<proteinExistence type="inferred from homology"/>
<organism evidence="13 14">
    <name type="scientific">Ammoniphilus resinae</name>
    <dbReference type="NCBI Taxonomy" id="861532"/>
    <lineage>
        <taxon>Bacteria</taxon>
        <taxon>Bacillati</taxon>
        <taxon>Bacillota</taxon>
        <taxon>Bacilli</taxon>
        <taxon>Bacillales</taxon>
        <taxon>Paenibacillaceae</taxon>
        <taxon>Aneurinibacillus group</taxon>
        <taxon>Ammoniphilus</taxon>
    </lineage>
</organism>